<dbReference type="PANTHER" id="PTHR45808:SF2">
    <property type="entry name" value="RHO GTPASE-ACTIVATING PROTEIN 68F"/>
    <property type="match status" value="1"/>
</dbReference>
<evidence type="ECO:0000259" key="1">
    <source>
        <dbReference type="PROSITE" id="PS50191"/>
    </source>
</evidence>
<reference evidence="2" key="1">
    <citation type="submission" date="2022-07" db="EMBL/GenBank/DDBJ databases">
        <title>Phylogenomic reconstructions and comparative analyses of Kickxellomycotina fungi.</title>
        <authorList>
            <person name="Reynolds N.K."/>
            <person name="Stajich J.E."/>
            <person name="Barry K."/>
            <person name="Grigoriev I.V."/>
            <person name="Crous P."/>
            <person name="Smith M.E."/>
        </authorList>
    </citation>
    <scope>NUCLEOTIDE SEQUENCE</scope>
    <source>
        <strain evidence="2">RSA 567</strain>
    </source>
</reference>
<sequence>MDNWKKASSFVSDRLSTLSGSTANSTPRFTSNAELFDYVTTRIIYQAGVDFESKPMLVFCACNFLSTRDVDYDKVLIMILNKLDEFVENDYTVVFFASGAKHRPGWTWLFKAYRSLSRKYKKNLKNLYVVHPSTWARVLMDMMNVVISPKFFKKLNWVDKLSDLAHHVPLDQITVPPEVQGYNDTLESRAAVTAAISAGRKGGGHGIGSRSELGGEGLIFGVPLAELLGPNAEYGLPQVVADCVQYIEDH</sequence>
<dbReference type="AlphaFoldDB" id="A0A9W8EAU7"/>
<feature type="non-terminal residue" evidence="2">
    <location>
        <position position="250"/>
    </location>
</feature>
<dbReference type="PROSITE" id="PS50191">
    <property type="entry name" value="CRAL_TRIO"/>
    <property type="match status" value="1"/>
</dbReference>
<name>A0A9W8EAU7_9FUNG</name>
<dbReference type="InterPro" id="IPR001251">
    <property type="entry name" value="CRAL-TRIO_dom"/>
</dbReference>
<dbReference type="SUPFAM" id="SSF52087">
    <property type="entry name" value="CRAL/TRIO domain"/>
    <property type="match status" value="1"/>
</dbReference>
<keyword evidence="3" id="KW-1185">Reference proteome</keyword>
<dbReference type="PANTHER" id="PTHR45808">
    <property type="entry name" value="RHO GTPASE-ACTIVATING PROTEIN 68F"/>
    <property type="match status" value="1"/>
</dbReference>
<dbReference type="EMBL" id="JANBQB010000991">
    <property type="protein sequence ID" value="KAJ1972680.1"/>
    <property type="molecule type" value="Genomic_DNA"/>
</dbReference>
<dbReference type="Gene3D" id="3.40.525.10">
    <property type="entry name" value="CRAL-TRIO lipid binding domain"/>
    <property type="match status" value="1"/>
</dbReference>
<dbReference type="OrthoDB" id="19923at2759"/>
<evidence type="ECO:0000313" key="2">
    <source>
        <dbReference type="EMBL" id="KAJ1972680.1"/>
    </source>
</evidence>
<proteinExistence type="predicted"/>
<accession>A0A9W8EAU7</accession>
<dbReference type="Proteomes" id="UP001151582">
    <property type="component" value="Unassembled WGS sequence"/>
</dbReference>
<dbReference type="GO" id="GO:0005096">
    <property type="term" value="F:GTPase activator activity"/>
    <property type="evidence" value="ECO:0007669"/>
    <property type="project" value="TreeGrafter"/>
</dbReference>
<organism evidence="2 3">
    <name type="scientific">Dimargaris verticillata</name>
    <dbReference type="NCBI Taxonomy" id="2761393"/>
    <lineage>
        <taxon>Eukaryota</taxon>
        <taxon>Fungi</taxon>
        <taxon>Fungi incertae sedis</taxon>
        <taxon>Zoopagomycota</taxon>
        <taxon>Kickxellomycotina</taxon>
        <taxon>Dimargaritomycetes</taxon>
        <taxon>Dimargaritales</taxon>
        <taxon>Dimargaritaceae</taxon>
        <taxon>Dimargaris</taxon>
    </lineage>
</organism>
<gene>
    <name evidence="2" type="ORF">H4R34_005326</name>
</gene>
<dbReference type="GO" id="GO:0007264">
    <property type="term" value="P:small GTPase-mediated signal transduction"/>
    <property type="evidence" value="ECO:0007669"/>
    <property type="project" value="TreeGrafter"/>
</dbReference>
<dbReference type="Pfam" id="PF13716">
    <property type="entry name" value="CRAL_TRIO_2"/>
    <property type="match status" value="1"/>
</dbReference>
<dbReference type="CDD" id="cd00170">
    <property type="entry name" value="SEC14"/>
    <property type="match status" value="1"/>
</dbReference>
<feature type="domain" description="CRAL-TRIO" evidence="1">
    <location>
        <begin position="31"/>
        <end position="187"/>
    </location>
</feature>
<comment type="caution">
    <text evidence="2">The sequence shown here is derived from an EMBL/GenBank/DDBJ whole genome shotgun (WGS) entry which is preliminary data.</text>
</comment>
<dbReference type="GO" id="GO:0005737">
    <property type="term" value="C:cytoplasm"/>
    <property type="evidence" value="ECO:0007669"/>
    <property type="project" value="TreeGrafter"/>
</dbReference>
<evidence type="ECO:0000313" key="3">
    <source>
        <dbReference type="Proteomes" id="UP001151582"/>
    </source>
</evidence>
<protein>
    <recommendedName>
        <fullName evidence="1">CRAL-TRIO domain-containing protein</fullName>
    </recommendedName>
</protein>
<dbReference type="InterPro" id="IPR036865">
    <property type="entry name" value="CRAL-TRIO_dom_sf"/>
</dbReference>